<comment type="caution">
    <text evidence="2">The sequence shown here is derived from an EMBL/GenBank/DDBJ whole genome shotgun (WGS) entry which is preliminary data.</text>
</comment>
<evidence type="ECO:0000313" key="2">
    <source>
        <dbReference type="EMBL" id="NYE19151.1"/>
    </source>
</evidence>
<evidence type="ECO:0000313" key="3">
    <source>
        <dbReference type="Proteomes" id="UP000576969"/>
    </source>
</evidence>
<dbReference type="AlphaFoldDB" id="A0A7Y9GMP2"/>
<accession>A0A7Y9GMP2</accession>
<name>A0A7Y9GMP2_9MICO</name>
<evidence type="ECO:0000256" key="1">
    <source>
        <dbReference type="SAM" id="Phobius"/>
    </source>
</evidence>
<dbReference type="InterPro" id="IPR046231">
    <property type="entry name" value="DUF6264"/>
</dbReference>
<keyword evidence="1" id="KW-1133">Transmembrane helix</keyword>
<organism evidence="2 3">
    <name type="scientific">Microbacterium immunditiarum</name>
    <dbReference type="NCBI Taxonomy" id="337480"/>
    <lineage>
        <taxon>Bacteria</taxon>
        <taxon>Bacillati</taxon>
        <taxon>Actinomycetota</taxon>
        <taxon>Actinomycetes</taxon>
        <taxon>Micrococcales</taxon>
        <taxon>Microbacteriaceae</taxon>
        <taxon>Microbacterium</taxon>
    </lineage>
</organism>
<gene>
    <name evidence="2" type="ORF">BJ991_001179</name>
</gene>
<feature type="transmembrane region" description="Helical" evidence="1">
    <location>
        <begin position="32"/>
        <end position="57"/>
    </location>
</feature>
<protein>
    <submittedName>
        <fullName evidence="2">Uncharacterized BrkB/YihY/UPF0761 family membrane protein</fullName>
    </submittedName>
</protein>
<sequence>MTQPPPYGPPASPIAPYQPAPAAKPPARVWDVVLTVVLLVGLGVLALIVSFFGFFLAMASDPCGVRDCSTELIGLGMLTAVALPWAVLLAAVVLAIVLLVRRRHAFWVPLVAVPFVIGSWFVGAFIAAAGVPTG</sequence>
<dbReference type="Pfam" id="PF19779">
    <property type="entry name" value="DUF6264"/>
    <property type="match status" value="1"/>
</dbReference>
<proteinExistence type="predicted"/>
<keyword evidence="1" id="KW-0812">Transmembrane</keyword>
<keyword evidence="3" id="KW-1185">Reference proteome</keyword>
<dbReference type="EMBL" id="JACCBV010000001">
    <property type="protein sequence ID" value="NYE19151.1"/>
    <property type="molecule type" value="Genomic_DNA"/>
</dbReference>
<dbReference type="Proteomes" id="UP000576969">
    <property type="component" value="Unassembled WGS sequence"/>
</dbReference>
<keyword evidence="1" id="KW-0472">Membrane</keyword>
<feature type="transmembrane region" description="Helical" evidence="1">
    <location>
        <begin position="107"/>
        <end position="131"/>
    </location>
</feature>
<feature type="transmembrane region" description="Helical" evidence="1">
    <location>
        <begin position="77"/>
        <end position="100"/>
    </location>
</feature>
<reference evidence="2 3" key="1">
    <citation type="submission" date="2020-07" db="EMBL/GenBank/DDBJ databases">
        <title>Sequencing the genomes of 1000 actinobacteria strains.</title>
        <authorList>
            <person name="Klenk H.-P."/>
        </authorList>
    </citation>
    <scope>NUCLEOTIDE SEQUENCE [LARGE SCALE GENOMIC DNA]</scope>
    <source>
        <strain evidence="2 3">DSM 24662</strain>
    </source>
</reference>